<evidence type="ECO:0000313" key="1">
    <source>
        <dbReference type="EMBL" id="ARZ72400.1"/>
    </source>
</evidence>
<name>A0A1Z2LDL2_9ACTN</name>
<evidence type="ECO:0000313" key="2">
    <source>
        <dbReference type="Proteomes" id="UP000195755"/>
    </source>
</evidence>
<gene>
    <name evidence="1" type="ORF">SMD11_6824</name>
</gene>
<proteinExistence type="predicted"/>
<dbReference type="EMBL" id="CP021744">
    <property type="protein sequence ID" value="ARZ72400.1"/>
    <property type="molecule type" value="Genomic_DNA"/>
</dbReference>
<dbReference type="KEGG" id="salj:SMD11_6824"/>
<dbReference type="Proteomes" id="UP000195755">
    <property type="component" value="Chromosome"/>
</dbReference>
<reference evidence="1 2" key="1">
    <citation type="submission" date="2017-06" db="EMBL/GenBank/DDBJ databases">
        <title>Streptomyces albireticuli Genome sequencing and assembly.</title>
        <authorList>
            <person name="Wang Y."/>
            <person name="Du B."/>
            <person name="Ding Y."/>
            <person name="Liu H."/>
            <person name="Hou Q."/>
            <person name="Liu K."/>
            <person name="Yao L."/>
            <person name="Wang C."/>
        </authorList>
    </citation>
    <scope>NUCLEOTIDE SEQUENCE [LARGE SCALE GENOMIC DNA]</scope>
    <source>
        <strain evidence="1 2">MDJK11</strain>
    </source>
</reference>
<accession>A0A1Z2LDL2</accession>
<protein>
    <submittedName>
        <fullName evidence="1">Uncharacterized protein</fullName>
    </submittedName>
</protein>
<dbReference type="RefSeq" id="WP_087930023.1">
    <property type="nucleotide sequence ID" value="NZ_CP021744.1"/>
</dbReference>
<organism evidence="1 2">
    <name type="scientific">Streptomyces albireticuli</name>
    <dbReference type="NCBI Taxonomy" id="1940"/>
    <lineage>
        <taxon>Bacteria</taxon>
        <taxon>Bacillati</taxon>
        <taxon>Actinomycetota</taxon>
        <taxon>Actinomycetes</taxon>
        <taxon>Kitasatosporales</taxon>
        <taxon>Streptomycetaceae</taxon>
        <taxon>Streptomyces</taxon>
    </lineage>
</organism>
<dbReference type="OrthoDB" id="116741at2"/>
<dbReference type="AlphaFoldDB" id="A0A1Z2LDL2"/>
<sequence length="185" mass="20521">MYDFDPSTYRPISPDVPVEEIAKHFQSPRPQTDGVGLRAVNRSEFTLVAPVIQPTGPAVFRERAEKACVEAPYWEGRIGTVHDLRVALVNDDQQILFCATYSDEFKPYVVDVIRFATPWIDHMFNDVAVGYPGLASDDAIPYIAKYQVQADVWYGGPNPEASPKDITKSLAVAAAFDNLLDAAQD</sequence>